<evidence type="ECO:0000256" key="6">
    <source>
        <dbReference type="ARBA" id="ARBA00023136"/>
    </source>
</evidence>
<evidence type="ECO:0000256" key="2">
    <source>
        <dbReference type="ARBA" id="ARBA00022448"/>
    </source>
</evidence>
<protein>
    <submittedName>
        <fullName evidence="9">MFS transporter</fullName>
    </submittedName>
</protein>
<dbReference type="Proteomes" id="UP000515860">
    <property type="component" value="Chromosome"/>
</dbReference>
<dbReference type="InterPro" id="IPR050189">
    <property type="entry name" value="MFS_Efflux_Transporters"/>
</dbReference>
<feature type="transmembrane region" description="Helical" evidence="7">
    <location>
        <begin position="105"/>
        <end position="121"/>
    </location>
</feature>
<dbReference type="PROSITE" id="PS50850">
    <property type="entry name" value="MFS"/>
    <property type="match status" value="1"/>
</dbReference>
<evidence type="ECO:0000256" key="3">
    <source>
        <dbReference type="ARBA" id="ARBA00022475"/>
    </source>
</evidence>
<evidence type="ECO:0000256" key="7">
    <source>
        <dbReference type="SAM" id="Phobius"/>
    </source>
</evidence>
<sequence length="401" mass="43183">MAEKAKNNYMKFSIILAVVCIALMYNANTSSFTTLVSSVAGEMMQVDMLPTQIGWLISITSLLMIPGVLLSGLLTRVMSMRNIMILGWAIFGLSGAGIYFMHTTMGILVMRAVMGFAIGLSQPSSKAIPSRLYEGNDRNNVMGYISMGGGIISVIISILFGQVGLINWRYTMFFYLAFSVIFIVLALLFIPNLPPEAPARSQTAGKKRPLGIATWAMVFCGFYCFLIGAVIQIKTSTFVQELGLGGSDVAGYVSAANTVGIIICGMFFGRLQQLLGRWLYPLALAISTGAYFVFANGNNVVVLCLSGAVICGFSIGIVMAYNIARVTFTAPRERITTAITIVTLATYIGQVCTTPLLNLVASIWDGSSRTALLFVGAAFGLLTVISVVWILLTRNKKLSAD</sequence>
<evidence type="ECO:0000259" key="8">
    <source>
        <dbReference type="PROSITE" id="PS50850"/>
    </source>
</evidence>
<accession>A0A7G9GH76</accession>
<feature type="transmembrane region" description="Helical" evidence="7">
    <location>
        <begin position="53"/>
        <end position="75"/>
    </location>
</feature>
<evidence type="ECO:0000256" key="1">
    <source>
        <dbReference type="ARBA" id="ARBA00004651"/>
    </source>
</evidence>
<dbReference type="AlphaFoldDB" id="A0A7G9GH76"/>
<keyword evidence="10" id="KW-1185">Reference proteome</keyword>
<evidence type="ECO:0000313" key="9">
    <source>
        <dbReference type="EMBL" id="QNM10158.1"/>
    </source>
</evidence>
<comment type="subcellular location">
    <subcellularLocation>
        <location evidence="1">Cell membrane</location>
        <topology evidence="1">Multi-pass membrane protein</topology>
    </subcellularLocation>
</comment>
<dbReference type="RefSeq" id="WP_249329576.1">
    <property type="nucleotide sequence ID" value="NZ_CP060635.1"/>
</dbReference>
<evidence type="ECO:0000256" key="5">
    <source>
        <dbReference type="ARBA" id="ARBA00022989"/>
    </source>
</evidence>
<keyword evidence="6 7" id="KW-0472">Membrane</keyword>
<proteinExistence type="predicted"/>
<feature type="transmembrane region" description="Helical" evidence="7">
    <location>
        <begin position="335"/>
        <end position="364"/>
    </location>
</feature>
<organism evidence="9 10">
    <name type="scientific">Wansuia hejianensis</name>
    <dbReference type="NCBI Taxonomy" id="2763667"/>
    <lineage>
        <taxon>Bacteria</taxon>
        <taxon>Bacillati</taxon>
        <taxon>Bacillota</taxon>
        <taxon>Clostridia</taxon>
        <taxon>Lachnospirales</taxon>
        <taxon>Lachnospiraceae</taxon>
        <taxon>Wansuia</taxon>
    </lineage>
</organism>
<keyword evidence="5 7" id="KW-1133">Transmembrane helix</keyword>
<keyword evidence="2" id="KW-0813">Transport</keyword>
<dbReference type="SUPFAM" id="SSF103473">
    <property type="entry name" value="MFS general substrate transporter"/>
    <property type="match status" value="1"/>
</dbReference>
<dbReference type="EMBL" id="CP060635">
    <property type="protein sequence ID" value="QNM10158.1"/>
    <property type="molecule type" value="Genomic_DNA"/>
</dbReference>
<dbReference type="InterPro" id="IPR011701">
    <property type="entry name" value="MFS"/>
</dbReference>
<keyword evidence="3" id="KW-1003">Cell membrane</keyword>
<dbReference type="PANTHER" id="PTHR43124">
    <property type="entry name" value="PURINE EFFLUX PUMP PBUE"/>
    <property type="match status" value="1"/>
</dbReference>
<feature type="domain" description="Major facilitator superfamily (MFS) profile" evidence="8">
    <location>
        <begin position="14"/>
        <end position="395"/>
    </location>
</feature>
<feature type="transmembrane region" description="Helical" evidence="7">
    <location>
        <begin position="141"/>
        <end position="160"/>
    </location>
</feature>
<evidence type="ECO:0000313" key="10">
    <source>
        <dbReference type="Proteomes" id="UP000515860"/>
    </source>
</evidence>
<dbReference type="InterPro" id="IPR036259">
    <property type="entry name" value="MFS_trans_sf"/>
</dbReference>
<dbReference type="Pfam" id="PF07690">
    <property type="entry name" value="MFS_1"/>
    <property type="match status" value="1"/>
</dbReference>
<dbReference type="Gene3D" id="1.20.1250.20">
    <property type="entry name" value="MFS general substrate transporter like domains"/>
    <property type="match status" value="2"/>
</dbReference>
<dbReference type="InterPro" id="IPR020846">
    <property type="entry name" value="MFS_dom"/>
</dbReference>
<dbReference type="GO" id="GO:0022857">
    <property type="term" value="F:transmembrane transporter activity"/>
    <property type="evidence" value="ECO:0007669"/>
    <property type="project" value="InterPro"/>
</dbReference>
<feature type="transmembrane region" description="Helical" evidence="7">
    <location>
        <begin position="82"/>
        <end position="99"/>
    </location>
</feature>
<feature type="transmembrane region" description="Helical" evidence="7">
    <location>
        <begin position="370"/>
        <end position="392"/>
    </location>
</feature>
<feature type="transmembrane region" description="Helical" evidence="7">
    <location>
        <begin position="300"/>
        <end position="323"/>
    </location>
</feature>
<feature type="transmembrane region" description="Helical" evidence="7">
    <location>
        <begin position="172"/>
        <end position="190"/>
    </location>
</feature>
<dbReference type="PANTHER" id="PTHR43124:SF3">
    <property type="entry name" value="CHLORAMPHENICOL EFFLUX PUMP RV0191"/>
    <property type="match status" value="1"/>
</dbReference>
<reference evidence="9 10" key="1">
    <citation type="submission" date="2020-08" db="EMBL/GenBank/DDBJ databases">
        <authorList>
            <person name="Liu C."/>
            <person name="Sun Q."/>
        </authorList>
    </citation>
    <scope>NUCLEOTIDE SEQUENCE [LARGE SCALE GENOMIC DNA]</scope>
    <source>
        <strain evidence="9 10">NSJ-29</strain>
    </source>
</reference>
<feature type="transmembrane region" description="Helical" evidence="7">
    <location>
        <begin position="210"/>
        <end position="231"/>
    </location>
</feature>
<evidence type="ECO:0000256" key="4">
    <source>
        <dbReference type="ARBA" id="ARBA00022692"/>
    </source>
</evidence>
<feature type="transmembrane region" description="Helical" evidence="7">
    <location>
        <begin position="278"/>
        <end position="294"/>
    </location>
</feature>
<feature type="transmembrane region" description="Helical" evidence="7">
    <location>
        <begin position="251"/>
        <end position="271"/>
    </location>
</feature>
<name>A0A7G9GH76_9FIRM</name>
<keyword evidence="4 7" id="KW-0812">Transmembrane</keyword>
<dbReference type="GO" id="GO:0005886">
    <property type="term" value="C:plasma membrane"/>
    <property type="evidence" value="ECO:0007669"/>
    <property type="project" value="UniProtKB-SubCell"/>
</dbReference>
<dbReference type="KEGG" id="whj:H9Q79_07780"/>
<gene>
    <name evidence="9" type="ORF">H9Q79_07780</name>
</gene>